<protein>
    <submittedName>
        <fullName evidence="2">Carbon monoxide dehydrogenase subunit G</fullName>
    </submittedName>
</protein>
<dbReference type="EMBL" id="LAJF01000022">
    <property type="protein sequence ID" value="KKB86693.1"/>
    <property type="molecule type" value="Genomic_DNA"/>
</dbReference>
<dbReference type="EMBL" id="FQVC01000003">
    <property type="protein sequence ID" value="SHE85136.1"/>
    <property type="molecule type" value="Genomic_DNA"/>
</dbReference>
<gene>
    <name evidence="2" type="ORF">SAMN02745223_01221</name>
    <name evidence="1" type="ORF">VW29_00925</name>
</gene>
<dbReference type="PANTHER" id="PTHR38588:SF1">
    <property type="entry name" value="BLL0334 PROTEIN"/>
    <property type="match status" value="1"/>
</dbReference>
<accession>A0A0F5LWI8</accession>
<evidence type="ECO:0000313" key="3">
    <source>
        <dbReference type="Proteomes" id="UP000033608"/>
    </source>
</evidence>
<dbReference type="STRING" id="1121477.SAMN02745223_01221"/>
<dbReference type="InterPro" id="IPR023393">
    <property type="entry name" value="START-like_dom_sf"/>
</dbReference>
<reference evidence="2 4" key="2">
    <citation type="submission" date="2016-11" db="EMBL/GenBank/DDBJ databases">
        <authorList>
            <person name="Jaros S."/>
            <person name="Januszkiewicz K."/>
            <person name="Wedrychowicz H."/>
        </authorList>
    </citation>
    <scope>NUCLEOTIDE SEQUENCE [LARGE SCALE GENOMIC DNA]</scope>
    <source>
        <strain evidence="2 4">DSM 17137</strain>
    </source>
</reference>
<keyword evidence="3" id="KW-1185">Reference proteome</keyword>
<evidence type="ECO:0000313" key="1">
    <source>
        <dbReference type="EMBL" id="KKB86693.1"/>
    </source>
</evidence>
<reference evidence="1 3" key="1">
    <citation type="submission" date="2015-03" db="EMBL/GenBank/DDBJ databases">
        <authorList>
            <person name="Hassan Y.I."/>
            <person name="Lepp D."/>
            <person name="Zhou T."/>
        </authorList>
    </citation>
    <scope>NUCLEOTIDE SEQUENCE [LARGE SCALE GENOMIC DNA]</scope>
    <source>
        <strain evidence="1 3">DSM 17137</strain>
    </source>
</reference>
<dbReference type="Pfam" id="PF06240">
    <property type="entry name" value="COXG"/>
    <property type="match status" value="1"/>
</dbReference>
<dbReference type="OrthoDB" id="9808623at2"/>
<sequence length="214" mass="21982">MAEIKQSFTVNHNRSVVWDMFQDLPKVVSCIPGASLSEPPVDGVAKGRISVKLGPIKADFGGEAKVEPNPADFTGTITGAGVDKNQNSRAKGVVTYTLIDLDGGKRTQVDVAVDYVLSGGLAQFARGGIVEAVAGQIISDFTENLEAEIEAANPAPVAAVAEAPAAGTSAEAAAAPAAAPAPAKAKPRELNMFALLMTVLGNKLRSLFGGKTQP</sequence>
<dbReference type="Gene3D" id="3.30.530.20">
    <property type="match status" value="1"/>
</dbReference>
<dbReference type="PANTHER" id="PTHR38588">
    <property type="entry name" value="BLL0334 PROTEIN"/>
    <property type="match status" value="1"/>
</dbReference>
<dbReference type="InterPro" id="IPR010419">
    <property type="entry name" value="CO_DH_gsu"/>
</dbReference>
<evidence type="ECO:0000313" key="4">
    <source>
        <dbReference type="Proteomes" id="UP000184533"/>
    </source>
</evidence>
<name>A0A0F5LWI8_9HYPH</name>
<proteinExistence type="predicted"/>
<dbReference type="Proteomes" id="UP000184533">
    <property type="component" value="Unassembled WGS sequence"/>
</dbReference>
<dbReference type="CDD" id="cd07823">
    <property type="entry name" value="SRPBCC_5"/>
    <property type="match status" value="1"/>
</dbReference>
<organism evidence="1 3">
    <name type="scientific">Devosia limi DSM 17137</name>
    <dbReference type="NCBI Taxonomy" id="1121477"/>
    <lineage>
        <taxon>Bacteria</taxon>
        <taxon>Pseudomonadati</taxon>
        <taxon>Pseudomonadota</taxon>
        <taxon>Alphaproteobacteria</taxon>
        <taxon>Hyphomicrobiales</taxon>
        <taxon>Devosiaceae</taxon>
        <taxon>Devosia</taxon>
    </lineage>
</organism>
<dbReference type="AlphaFoldDB" id="A0A0F5LWI8"/>
<dbReference type="SUPFAM" id="SSF55961">
    <property type="entry name" value="Bet v1-like"/>
    <property type="match status" value="1"/>
</dbReference>
<dbReference type="PATRIC" id="fig|1121477.3.peg.1225"/>
<evidence type="ECO:0000313" key="2">
    <source>
        <dbReference type="EMBL" id="SHE85136.1"/>
    </source>
</evidence>
<dbReference type="Proteomes" id="UP000033608">
    <property type="component" value="Unassembled WGS sequence"/>
</dbReference>
<dbReference type="RefSeq" id="WP_046133497.1">
    <property type="nucleotide sequence ID" value="NZ_FQVC01000003.1"/>
</dbReference>